<accession>A0A1C3XKA9</accession>
<feature type="region of interest" description="Disordered" evidence="1">
    <location>
        <begin position="76"/>
        <end position="103"/>
    </location>
</feature>
<organism evidence="3 4">
    <name type="scientific">Bradyrhizobium yuanmingense</name>
    <dbReference type="NCBI Taxonomy" id="108015"/>
    <lineage>
        <taxon>Bacteria</taxon>
        <taxon>Pseudomonadati</taxon>
        <taxon>Pseudomonadota</taxon>
        <taxon>Alphaproteobacteria</taxon>
        <taxon>Hyphomicrobiales</taxon>
        <taxon>Nitrobacteraceae</taxon>
        <taxon>Bradyrhizobium</taxon>
    </lineage>
</organism>
<proteinExistence type="predicted"/>
<dbReference type="AlphaFoldDB" id="A0A1C3XKA9"/>
<dbReference type="Pfam" id="PF01695">
    <property type="entry name" value="IstB_IS21"/>
    <property type="match status" value="1"/>
</dbReference>
<dbReference type="EMBL" id="FMAE01000038">
    <property type="protein sequence ID" value="SCB52698.1"/>
    <property type="molecule type" value="Genomic_DNA"/>
</dbReference>
<evidence type="ECO:0000256" key="1">
    <source>
        <dbReference type="SAM" id="MobiDB-lite"/>
    </source>
</evidence>
<sequence length="103" mass="11442">MLNHPTHERLIELGLSGMAKAFEEQRRSPDLEALPFEDRIRLLVDREAAERDTRRLTTRLKLAALRQNACVEDVDLRTPRVSTGPSSPSSSVATGSIGTRICS</sequence>
<feature type="compositionally biased region" description="Low complexity" evidence="1">
    <location>
        <begin position="81"/>
        <end position="96"/>
    </location>
</feature>
<reference evidence="3 4" key="1">
    <citation type="submission" date="2016-08" db="EMBL/GenBank/DDBJ databases">
        <authorList>
            <person name="Seilhamer J.J."/>
        </authorList>
    </citation>
    <scope>NUCLEOTIDE SEQUENCE [LARGE SCALE GENOMIC DNA]</scope>
    <source>
        <strain evidence="3 4">CCBAU 10071</strain>
    </source>
</reference>
<evidence type="ECO:0000313" key="3">
    <source>
        <dbReference type="EMBL" id="SCB52698.1"/>
    </source>
</evidence>
<evidence type="ECO:0000313" key="4">
    <source>
        <dbReference type="Proteomes" id="UP000183174"/>
    </source>
</evidence>
<name>A0A1C3XKA9_9BRAD</name>
<gene>
    <name evidence="3" type="ORF">GA0061099_10388</name>
</gene>
<evidence type="ECO:0000259" key="2">
    <source>
        <dbReference type="Pfam" id="PF01695"/>
    </source>
</evidence>
<dbReference type="GO" id="GO:0005524">
    <property type="term" value="F:ATP binding"/>
    <property type="evidence" value="ECO:0007669"/>
    <property type="project" value="InterPro"/>
</dbReference>
<protein>
    <submittedName>
        <fullName evidence="3">IstB-like ATP binding N-terminal</fullName>
    </submittedName>
</protein>
<feature type="domain" description="IstB-like ATP-binding" evidence="2">
    <location>
        <begin position="10"/>
        <end position="77"/>
    </location>
</feature>
<dbReference type="Proteomes" id="UP000183174">
    <property type="component" value="Unassembled WGS sequence"/>
</dbReference>
<dbReference type="InterPro" id="IPR002611">
    <property type="entry name" value="IstB_ATP-bd"/>
</dbReference>